<dbReference type="EnsemblPlants" id="AVESA.00010b.r2.2DG0329350.1">
    <property type="protein sequence ID" value="AVESA.00010b.r2.2DG0329350.1.CDS.1"/>
    <property type="gene ID" value="AVESA.00010b.r2.2DG0329350"/>
</dbReference>
<dbReference type="Proteomes" id="UP001732700">
    <property type="component" value="Chromosome 2D"/>
</dbReference>
<reference evidence="1" key="1">
    <citation type="submission" date="2021-05" db="EMBL/GenBank/DDBJ databases">
        <authorList>
            <person name="Scholz U."/>
            <person name="Mascher M."/>
            <person name="Fiebig A."/>
        </authorList>
    </citation>
    <scope>NUCLEOTIDE SEQUENCE [LARGE SCALE GENOMIC DNA]</scope>
</reference>
<keyword evidence="2" id="KW-1185">Reference proteome</keyword>
<organism evidence="1 2">
    <name type="scientific">Avena sativa</name>
    <name type="common">Oat</name>
    <dbReference type="NCBI Taxonomy" id="4498"/>
    <lineage>
        <taxon>Eukaryota</taxon>
        <taxon>Viridiplantae</taxon>
        <taxon>Streptophyta</taxon>
        <taxon>Embryophyta</taxon>
        <taxon>Tracheophyta</taxon>
        <taxon>Spermatophyta</taxon>
        <taxon>Magnoliopsida</taxon>
        <taxon>Liliopsida</taxon>
        <taxon>Poales</taxon>
        <taxon>Poaceae</taxon>
        <taxon>BOP clade</taxon>
        <taxon>Pooideae</taxon>
        <taxon>Poodae</taxon>
        <taxon>Poeae</taxon>
        <taxon>Poeae Chloroplast Group 1 (Aveneae type)</taxon>
        <taxon>Aveninae</taxon>
        <taxon>Avena</taxon>
    </lineage>
</organism>
<evidence type="ECO:0000313" key="2">
    <source>
        <dbReference type="Proteomes" id="UP001732700"/>
    </source>
</evidence>
<evidence type="ECO:0000313" key="1">
    <source>
        <dbReference type="EnsemblPlants" id="AVESA.00010b.r2.2DG0329350.1.CDS.1"/>
    </source>
</evidence>
<accession>A0ACD5UYD7</accession>
<reference evidence="1" key="2">
    <citation type="submission" date="2025-09" db="UniProtKB">
        <authorList>
            <consortium name="EnsemblPlants"/>
        </authorList>
    </citation>
    <scope>IDENTIFICATION</scope>
</reference>
<name>A0ACD5UYD7_AVESA</name>
<proteinExistence type="predicted"/>
<sequence length="119" mass="13935">MWLEVESHKFDRPMFVIIYQCLIIPNYLDGETDVKVVEENIEMLKKTFEVYEDRLSKFKYLFGDFIILADLSHFPTAYYLTATPHASLLDEYPHVQAWIIDILARPTAKKVAEMMKATA</sequence>
<protein>
    <submittedName>
        <fullName evidence="1">Uncharacterized protein</fullName>
    </submittedName>
</protein>